<comment type="pathway">
    <text evidence="1 9">Cell wall biogenesis; peptidoglycan biosynthesis.</text>
</comment>
<dbReference type="GO" id="GO:0071555">
    <property type="term" value="P:cell wall organization"/>
    <property type="evidence" value="ECO:0007669"/>
    <property type="project" value="UniProtKB-UniRule"/>
</dbReference>
<dbReference type="Gene3D" id="2.40.440.10">
    <property type="entry name" value="L,D-transpeptidase catalytic domain-like"/>
    <property type="match status" value="1"/>
</dbReference>
<evidence type="ECO:0000256" key="2">
    <source>
        <dbReference type="ARBA" id="ARBA00005992"/>
    </source>
</evidence>
<dbReference type="PANTHER" id="PTHR30582:SF24">
    <property type="entry name" value="L,D-TRANSPEPTIDASE ERFK_SRFK-RELATED"/>
    <property type="match status" value="1"/>
</dbReference>
<dbReference type="Pfam" id="PF03734">
    <property type="entry name" value="YkuD"/>
    <property type="match status" value="1"/>
</dbReference>
<feature type="active site" description="Nucleophile" evidence="9">
    <location>
        <position position="88"/>
    </location>
</feature>
<dbReference type="InterPro" id="IPR005490">
    <property type="entry name" value="LD_TPept_cat_dom"/>
</dbReference>
<keyword evidence="4" id="KW-0808">Transferase</keyword>
<proteinExistence type="inferred from homology"/>
<keyword evidence="7 9" id="KW-0573">Peptidoglycan synthesis</keyword>
<dbReference type="CDD" id="cd16913">
    <property type="entry name" value="YkuD_like"/>
    <property type="match status" value="1"/>
</dbReference>
<accession>A0A1T4NLK8</accession>
<keyword evidence="6 9" id="KW-0133">Cell shape</keyword>
<dbReference type="SUPFAM" id="SSF141523">
    <property type="entry name" value="L,D-transpeptidase catalytic domain-like"/>
    <property type="match status" value="1"/>
</dbReference>
<organism evidence="11 12">
    <name type="scientific">Carboxydocella sporoproducens DSM 16521</name>
    <dbReference type="NCBI Taxonomy" id="1121270"/>
    <lineage>
        <taxon>Bacteria</taxon>
        <taxon>Bacillati</taxon>
        <taxon>Bacillota</taxon>
        <taxon>Clostridia</taxon>
        <taxon>Eubacteriales</taxon>
        <taxon>Clostridiales Family XVI. Incertae Sedis</taxon>
        <taxon>Carboxydocella</taxon>
    </lineage>
</organism>
<evidence type="ECO:0000256" key="7">
    <source>
        <dbReference type="ARBA" id="ARBA00022984"/>
    </source>
</evidence>
<evidence type="ECO:0000256" key="3">
    <source>
        <dbReference type="ARBA" id="ARBA00022676"/>
    </source>
</evidence>
<name>A0A1T4NLK8_9FIRM</name>
<keyword evidence="8 9" id="KW-0961">Cell wall biogenesis/degradation</keyword>
<evidence type="ECO:0000256" key="5">
    <source>
        <dbReference type="ARBA" id="ARBA00022801"/>
    </source>
</evidence>
<dbReference type="RefSeq" id="WP_078665051.1">
    <property type="nucleotide sequence ID" value="NZ_FUXM01000007.1"/>
</dbReference>
<dbReference type="EMBL" id="FUXM01000007">
    <property type="protein sequence ID" value="SJZ80006.1"/>
    <property type="molecule type" value="Genomic_DNA"/>
</dbReference>
<dbReference type="OrthoDB" id="9787225at2"/>
<keyword evidence="5" id="KW-0378">Hydrolase</keyword>
<dbReference type="PROSITE" id="PS52029">
    <property type="entry name" value="LD_TPASE"/>
    <property type="match status" value="1"/>
</dbReference>
<dbReference type="GO" id="GO:0071972">
    <property type="term" value="F:peptidoglycan L,D-transpeptidase activity"/>
    <property type="evidence" value="ECO:0007669"/>
    <property type="project" value="TreeGrafter"/>
</dbReference>
<dbReference type="Proteomes" id="UP000189933">
    <property type="component" value="Unassembled WGS sequence"/>
</dbReference>
<evidence type="ECO:0000256" key="8">
    <source>
        <dbReference type="ARBA" id="ARBA00023316"/>
    </source>
</evidence>
<evidence type="ECO:0000313" key="11">
    <source>
        <dbReference type="EMBL" id="SJZ80006.1"/>
    </source>
</evidence>
<dbReference type="AlphaFoldDB" id="A0A1T4NLK8"/>
<evidence type="ECO:0000256" key="9">
    <source>
        <dbReference type="PROSITE-ProRule" id="PRU01373"/>
    </source>
</evidence>
<sequence length="121" mass="13558">MNGIYISLSVRKLYLLQNGKPLAIYPIAIGKPQTPTPQGNFRILEKIINPGGILGSRWLTFHFVPRGKYGIHGTNNPASIGLAVSNGCVRLHNQHIEELFSRVSIWTPVWIRSEPWSELAK</sequence>
<keyword evidence="3" id="KW-0328">Glycosyltransferase</keyword>
<reference evidence="12" key="1">
    <citation type="submission" date="2017-02" db="EMBL/GenBank/DDBJ databases">
        <authorList>
            <person name="Varghese N."/>
            <person name="Submissions S."/>
        </authorList>
    </citation>
    <scope>NUCLEOTIDE SEQUENCE [LARGE SCALE GENOMIC DNA]</scope>
    <source>
        <strain evidence="12">DSM 16521</strain>
    </source>
</reference>
<dbReference type="GO" id="GO:0008360">
    <property type="term" value="P:regulation of cell shape"/>
    <property type="evidence" value="ECO:0007669"/>
    <property type="project" value="UniProtKB-UniRule"/>
</dbReference>
<evidence type="ECO:0000259" key="10">
    <source>
        <dbReference type="PROSITE" id="PS52029"/>
    </source>
</evidence>
<dbReference type="GO" id="GO:0005576">
    <property type="term" value="C:extracellular region"/>
    <property type="evidence" value="ECO:0007669"/>
    <property type="project" value="TreeGrafter"/>
</dbReference>
<comment type="similarity">
    <text evidence="2">Belongs to the YkuD family.</text>
</comment>
<evidence type="ECO:0000256" key="4">
    <source>
        <dbReference type="ARBA" id="ARBA00022679"/>
    </source>
</evidence>
<dbReference type="InterPro" id="IPR050979">
    <property type="entry name" value="LD-transpeptidase"/>
</dbReference>
<dbReference type="GO" id="GO:0018104">
    <property type="term" value="P:peptidoglycan-protein cross-linking"/>
    <property type="evidence" value="ECO:0007669"/>
    <property type="project" value="TreeGrafter"/>
</dbReference>
<dbReference type="GO" id="GO:0016757">
    <property type="term" value="F:glycosyltransferase activity"/>
    <property type="evidence" value="ECO:0007669"/>
    <property type="project" value="UniProtKB-KW"/>
</dbReference>
<evidence type="ECO:0000256" key="6">
    <source>
        <dbReference type="ARBA" id="ARBA00022960"/>
    </source>
</evidence>
<evidence type="ECO:0000256" key="1">
    <source>
        <dbReference type="ARBA" id="ARBA00004752"/>
    </source>
</evidence>
<dbReference type="PANTHER" id="PTHR30582">
    <property type="entry name" value="L,D-TRANSPEPTIDASE"/>
    <property type="match status" value="1"/>
</dbReference>
<evidence type="ECO:0000313" key="12">
    <source>
        <dbReference type="Proteomes" id="UP000189933"/>
    </source>
</evidence>
<feature type="active site" description="Proton donor/acceptor" evidence="9">
    <location>
        <position position="72"/>
    </location>
</feature>
<dbReference type="InterPro" id="IPR038063">
    <property type="entry name" value="Transpep_catalytic_dom"/>
</dbReference>
<protein>
    <submittedName>
        <fullName evidence="11">L,D-transpeptidase catalytic domain</fullName>
    </submittedName>
</protein>
<dbReference type="UniPathway" id="UPA00219"/>
<feature type="domain" description="L,D-TPase catalytic" evidence="10">
    <location>
        <begin position="2"/>
        <end position="112"/>
    </location>
</feature>
<gene>
    <name evidence="11" type="ORF">SAMN02745885_00961</name>
</gene>
<keyword evidence="12" id="KW-1185">Reference proteome</keyword>